<dbReference type="Proteomes" id="UP000317243">
    <property type="component" value="Unassembled WGS sequence"/>
</dbReference>
<dbReference type="InterPro" id="IPR023620">
    <property type="entry name" value="SmpB"/>
</dbReference>
<dbReference type="PANTHER" id="PTHR30308">
    <property type="entry name" value="TMRNA-BINDING COMPONENT OF TRANS-TRANSLATION TAGGING COMPLEX"/>
    <property type="match status" value="1"/>
</dbReference>
<dbReference type="GO" id="GO:0070929">
    <property type="term" value="P:trans-translation"/>
    <property type="evidence" value="ECO:0007669"/>
    <property type="project" value="UniProtKB-UniRule"/>
</dbReference>
<dbReference type="InterPro" id="IPR000037">
    <property type="entry name" value="SsrA-bd_prot"/>
</dbReference>
<feature type="compositionally biased region" description="Basic and acidic residues" evidence="4">
    <location>
        <begin position="156"/>
        <end position="165"/>
    </location>
</feature>
<dbReference type="GO" id="GO:0005829">
    <property type="term" value="C:cytosol"/>
    <property type="evidence" value="ECO:0007669"/>
    <property type="project" value="TreeGrafter"/>
</dbReference>
<dbReference type="GO" id="GO:0070930">
    <property type="term" value="P:trans-translation-dependent protein tagging"/>
    <property type="evidence" value="ECO:0007669"/>
    <property type="project" value="TreeGrafter"/>
</dbReference>
<keyword evidence="1 3" id="KW-0963">Cytoplasm</keyword>
<evidence type="ECO:0000256" key="1">
    <source>
        <dbReference type="ARBA" id="ARBA00022490"/>
    </source>
</evidence>
<dbReference type="EMBL" id="SIHI01000005">
    <property type="protein sequence ID" value="TWT55242.1"/>
    <property type="molecule type" value="Genomic_DNA"/>
</dbReference>
<dbReference type="HAMAP" id="MF_00023">
    <property type="entry name" value="SmpB"/>
    <property type="match status" value="1"/>
</dbReference>
<feature type="region of interest" description="Disordered" evidence="4">
    <location>
        <begin position="142"/>
        <end position="165"/>
    </location>
</feature>
<dbReference type="PANTHER" id="PTHR30308:SF2">
    <property type="entry name" value="SSRA-BINDING PROTEIN"/>
    <property type="match status" value="1"/>
</dbReference>
<dbReference type="OrthoDB" id="9805462at2"/>
<proteinExistence type="inferred from homology"/>
<dbReference type="Pfam" id="PF01668">
    <property type="entry name" value="SmpB"/>
    <property type="match status" value="1"/>
</dbReference>
<dbReference type="NCBIfam" id="NF003843">
    <property type="entry name" value="PRK05422.1"/>
    <property type="match status" value="1"/>
</dbReference>
<dbReference type="Gene3D" id="2.40.280.10">
    <property type="match status" value="1"/>
</dbReference>
<comment type="caution">
    <text evidence="5">The sequence shown here is derived from an EMBL/GenBank/DDBJ whole genome shotgun (WGS) entry which is preliminary data.</text>
</comment>
<dbReference type="GO" id="GO:0003723">
    <property type="term" value="F:RNA binding"/>
    <property type="evidence" value="ECO:0007669"/>
    <property type="project" value="UniProtKB-UniRule"/>
</dbReference>
<dbReference type="InterPro" id="IPR020081">
    <property type="entry name" value="SsrA-bd_prot_CS"/>
</dbReference>
<accession>A0A5C5WZ94</accession>
<dbReference type="AlphaFoldDB" id="A0A5C5WZ94"/>
<protein>
    <recommendedName>
        <fullName evidence="3">SsrA-binding protein</fullName>
    </recommendedName>
    <alternativeName>
        <fullName evidence="3">Small protein B</fullName>
    </alternativeName>
</protein>
<comment type="function">
    <text evidence="3">Required for rescue of stalled ribosomes mediated by trans-translation. Binds to transfer-messenger RNA (tmRNA), required for stable association of tmRNA with ribosomes. tmRNA and SmpB together mimic tRNA shape, replacing the anticodon stem-loop with SmpB. tmRNA is encoded by the ssrA gene; the 2 termini fold to resemble tRNA(Ala) and it encodes a 'tag peptide', a short internal open reading frame. During trans-translation Ala-aminoacylated tmRNA acts like a tRNA, entering the A-site of stalled ribosomes, displacing the stalled mRNA. The ribosome then switches to translate the ORF on the tmRNA; the nascent peptide is terminated with the 'tag peptide' encoded by the tmRNA and targeted for degradation. The ribosome is freed to recommence translation, which seems to be the essential function of trans-translation.</text>
</comment>
<comment type="subcellular location">
    <subcellularLocation>
        <location evidence="3">Cytoplasm</location>
    </subcellularLocation>
    <text evidence="3">The tmRNA-SmpB complex associates with stalled 70S ribosomes.</text>
</comment>
<keyword evidence="6" id="KW-1185">Reference proteome</keyword>
<organism evidence="5 6">
    <name type="scientific">Thalassoglobus neptunius</name>
    <dbReference type="NCBI Taxonomy" id="1938619"/>
    <lineage>
        <taxon>Bacteria</taxon>
        <taxon>Pseudomonadati</taxon>
        <taxon>Planctomycetota</taxon>
        <taxon>Planctomycetia</taxon>
        <taxon>Planctomycetales</taxon>
        <taxon>Planctomycetaceae</taxon>
        <taxon>Thalassoglobus</taxon>
    </lineage>
</organism>
<evidence type="ECO:0000256" key="2">
    <source>
        <dbReference type="ARBA" id="ARBA00022884"/>
    </source>
</evidence>
<reference evidence="5 6" key="1">
    <citation type="submission" date="2019-02" db="EMBL/GenBank/DDBJ databases">
        <title>Deep-cultivation of Planctomycetes and their phenomic and genomic characterization uncovers novel biology.</title>
        <authorList>
            <person name="Wiegand S."/>
            <person name="Jogler M."/>
            <person name="Boedeker C."/>
            <person name="Pinto D."/>
            <person name="Vollmers J."/>
            <person name="Rivas-Marin E."/>
            <person name="Kohn T."/>
            <person name="Peeters S.H."/>
            <person name="Heuer A."/>
            <person name="Rast P."/>
            <person name="Oberbeckmann S."/>
            <person name="Bunk B."/>
            <person name="Jeske O."/>
            <person name="Meyerdierks A."/>
            <person name="Storesund J.E."/>
            <person name="Kallscheuer N."/>
            <person name="Luecker S."/>
            <person name="Lage O.M."/>
            <person name="Pohl T."/>
            <person name="Merkel B.J."/>
            <person name="Hornburger P."/>
            <person name="Mueller R.-W."/>
            <person name="Bruemmer F."/>
            <person name="Labrenz M."/>
            <person name="Spormann A.M."/>
            <person name="Op Den Camp H."/>
            <person name="Overmann J."/>
            <person name="Amann R."/>
            <person name="Jetten M.S.M."/>
            <person name="Mascher T."/>
            <person name="Medema M.H."/>
            <person name="Devos D.P."/>
            <person name="Kaster A.-K."/>
            <person name="Ovreas L."/>
            <person name="Rohde M."/>
            <person name="Galperin M.Y."/>
            <person name="Jogler C."/>
        </authorList>
    </citation>
    <scope>NUCLEOTIDE SEQUENCE [LARGE SCALE GENOMIC DNA]</scope>
    <source>
        <strain evidence="5 6">KOR42</strain>
    </source>
</reference>
<comment type="similarity">
    <text evidence="3">Belongs to the SmpB family.</text>
</comment>
<keyword evidence="2 3" id="KW-0694">RNA-binding</keyword>
<gene>
    <name evidence="3 5" type="primary">smpB</name>
    <name evidence="5" type="ORF">KOR42_28690</name>
</gene>
<evidence type="ECO:0000313" key="5">
    <source>
        <dbReference type="EMBL" id="TWT55242.1"/>
    </source>
</evidence>
<dbReference type="CDD" id="cd09294">
    <property type="entry name" value="SmpB"/>
    <property type="match status" value="1"/>
</dbReference>
<dbReference type="NCBIfam" id="TIGR00086">
    <property type="entry name" value="smpB"/>
    <property type="match status" value="1"/>
</dbReference>
<dbReference type="PROSITE" id="PS01317">
    <property type="entry name" value="SSRP"/>
    <property type="match status" value="1"/>
</dbReference>
<dbReference type="RefSeq" id="WP_146510381.1">
    <property type="nucleotide sequence ID" value="NZ_SIHI01000005.1"/>
</dbReference>
<sequence length="165" mass="19319">MASKKSKKKKTPAVDPNSRTICRNRRARHDYEIVEELECGIVLTGSEVKSIRDNKVTIDEGFARIQNGELWLINCDIAEYPQATYLNHERRRERKLLLKRREFRKFAESAGHDGMTLIPLSMYFTRGLVKVTIGAARGRKKYDQRDKLKSNQARRTMQEAMRKKY</sequence>
<dbReference type="SUPFAM" id="SSF74982">
    <property type="entry name" value="Small protein B (SmpB)"/>
    <property type="match status" value="1"/>
</dbReference>
<evidence type="ECO:0000313" key="6">
    <source>
        <dbReference type="Proteomes" id="UP000317243"/>
    </source>
</evidence>
<evidence type="ECO:0000256" key="4">
    <source>
        <dbReference type="SAM" id="MobiDB-lite"/>
    </source>
</evidence>
<name>A0A5C5WZ94_9PLAN</name>
<evidence type="ECO:0000256" key="3">
    <source>
        <dbReference type="HAMAP-Rule" id="MF_00023"/>
    </source>
</evidence>